<dbReference type="EMBL" id="BAABHJ010000002">
    <property type="protein sequence ID" value="GAA4602354.1"/>
    <property type="molecule type" value="Genomic_DNA"/>
</dbReference>
<organism evidence="1 2">
    <name type="scientific">Actinoallomurus liliacearum</name>
    <dbReference type="NCBI Taxonomy" id="1080073"/>
    <lineage>
        <taxon>Bacteria</taxon>
        <taxon>Bacillati</taxon>
        <taxon>Actinomycetota</taxon>
        <taxon>Actinomycetes</taxon>
        <taxon>Streptosporangiales</taxon>
        <taxon>Thermomonosporaceae</taxon>
        <taxon>Actinoallomurus</taxon>
    </lineage>
</organism>
<dbReference type="Proteomes" id="UP001500212">
    <property type="component" value="Unassembled WGS sequence"/>
</dbReference>
<protein>
    <submittedName>
        <fullName evidence="1">Uncharacterized protein</fullName>
    </submittedName>
</protein>
<evidence type="ECO:0000313" key="2">
    <source>
        <dbReference type="Proteomes" id="UP001500212"/>
    </source>
</evidence>
<name>A0ABP8TA88_9ACTN</name>
<evidence type="ECO:0000313" key="1">
    <source>
        <dbReference type="EMBL" id="GAA4602354.1"/>
    </source>
</evidence>
<reference evidence="2" key="1">
    <citation type="journal article" date="2019" name="Int. J. Syst. Evol. Microbiol.">
        <title>The Global Catalogue of Microorganisms (GCM) 10K type strain sequencing project: providing services to taxonomists for standard genome sequencing and annotation.</title>
        <authorList>
            <consortium name="The Broad Institute Genomics Platform"/>
            <consortium name="The Broad Institute Genome Sequencing Center for Infectious Disease"/>
            <person name="Wu L."/>
            <person name="Ma J."/>
        </authorList>
    </citation>
    <scope>NUCLEOTIDE SEQUENCE [LARGE SCALE GENOMIC DNA]</scope>
    <source>
        <strain evidence="2">JCM 17938</strain>
    </source>
</reference>
<proteinExistence type="predicted"/>
<gene>
    <name evidence="1" type="ORF">GCM10023195_07080</name>
</gene>
<accession>A0ABP8TA88</accession>
<keyword evidence="2" id="KW-1185">Reference proteome</keyword>
<sequence length="70" mass="7178">MAKPVAGFLILHTNTVMRCAYLRGGPARTREEGGPATPSGCRQDCDGTVLKETEDTAVCAAGLNAAGALD</sequence>
<comment type="caution">
    <text evidence="1">The sequence shown here is derived from an EMBL/GenBank/DDBJ whole genome shotgun (WGS) entry which is preliminary data.</text>
</comment>